<accession>A0A0F9QGY0</accession>
<gene>
    <name evidence="1" type="ORF">LCGC14_0720000</name>
</gene>
<sequence length="58" mass="7448">MNKYSFNPFRWIAYLYYRVKYRHSRWLNYYASVPYNKRYVLKKFREAFNNTKFNVECV</sequence>
<organism evidence="1">
    <name type="scientific">marine sediment metagenome</name>
    <dbReference type="NCBI Taxonomy" id="412755"/>
    <lineage>
        <taxon>unclassified sequences</taxon>
        <taxon>metagenomes</taxon>
        <taxon>ecological metagenomes</taxon>
    </lineage>
</organism>
<reference evidence="1" key="1">
    <citation type="journal article" date="2015" name="Nature">
        <title>Complex archaea that bridge the gap between prokaryotes and eukaryotes.</title>
        <authorList>
            <person name="Spang A."/>
            <person name="Saw J.H."/>
            <person name="Jorgensen S.L."/>
            <person name="Zaremba-Niedzwiedzka K."/>
            <person name="Martijn J."/>
            <person name="Lind A.E."/>
            <person name="van Eijk R."/>
            <person name="Schleper C."/>
            <person name="Guy L."/>
            <person name="Ettema T.J."/>
        </authorList>
    </citation>
    <scope>NUCLEOTIDE SEQUENCE</scope>
</reference>
<comment type="caution">
    <text evidence="1">The sequence shown here is derived from an EMBL/GenBank/DDBJ whole genome shotgun (WGS) entry which is preliminary data.</text>
</comment>
<dbReference type="EMBL" id="LAZR01001626">
    <property type="protein sequence ID" value="KKN41759.1"/>
    <property type="molecule type" value="Genomic_DNA"/>
</dbReference>
<dbReference type="AlphaFoldDB" id="A0A0F9QGY0"/>
<proteinExistence type="predicted"/>
<protein>
    <submittedName>
        <fullName evidence="1">Uncharacterized protein</fullName>
    </submittedName>
</protein>
<name>A0A0F9QGY0_9ZZZZ</name>
<evidence type="ECO:0000313" key="1">
    <source>
        <dbReference type="EMBL" id="KKN41759.1"/>
    </source>
</evidence>